<keyword evidence="3" id="KW-1185">Reference proteome</keyword>
<proteinExistence type="predicted"/>
<reference evidence="2" key="1">
    <citation type="submission" date="2023-04" db="EMBL/GenBank/DDBJ databases">
        <title>Phytophthora lilii NBRC 32176.</title>
        <authorList>
            <person name="Ichikawa N."/>
            <person name="Sato H."/>
            <person name="Tonouchi N."/>
        </authorList>
    </citation>
    <scope>NUCLEOTIDE SEQUENCE</scope>
    <source>
        <strain evidence="2">NBRC 32176</strain>
    </source>
</reference>
<comment type="caution">
    <text evidence="2">The sequence shown here is derived from an EMBL/GenBank/DDBJ whole genome shotgun (WGS) entry which is preliminary data.</text>
</comment>
<dbReference type="InterPro" id="IPR036875">
    <property type="entry name" value="Znf_CCHC_sf"/>
</dbReference>
<gene>
    <name evidence="2" type="ORF">Plil01_000628100</name>
</gene>
<dbReference type="Proteomes" id="UP001165083">
    <property type="component" value="Unassembled WGS sequence"/>
</dbReference>
<dbReference type="Gene3D" id="4.10.60.10">
    <property type="entry name" value="Zinc finger, CCHC-type"/>
    <property type="match status" value="1"/>
</dbReference>
<evidence type="ECO:0000259" key="1">
    <source>
        <dbReference type="Pfam" id="PF00098"/>
    </source>
</evidence>
<dbReference type="InterPro" id="IPR001878">
    <property type="entry name" value="Znf_CCHC"/>
</dbReference>
<organism evidence="2 3">
    <name type="scientific">Phytophthora lilii</name>
    <dbReference type="NCBI Taxonomy" id="2077276"/>
    <lineage>
        <taxon>Eukaryota</taxon>
        <taxon>Sar</taxon>
        <taxon>Stramenopiles</taxon>
        <taxon>Oomycota</taxon>
        <taxon>Peronosporomycetes</taxon>
        <taxon>Peronosporales</taxon>
        <taxon>Peronosporaceae</taxon>
        <taxon>Phytophthora</taxon>
    </lineage>
</organism>
<evidence type="ECO:0000313" key="2">
    <source>
        <dbReference type="EMBL" id="GMF17252.1"/>
    </source>
</evidence>
<name>A0A9W6WUY7_9STRA</name>
<dbReference type="SUPFAM" id="SSF57756">
    <property type="entry name" value="Retrovirus zinc finger-like domains"/>
    <property type="match status" value="1"/>
</dbReference>
<dbReference type="GO" id="GO:0008270">
    <property type="term" value="F:zinc ion binding"/>
    <property type="evidence" value="ECO:0007669"/>
    <property type="project" value="InterPro"/>
</dbReference>
<dbReference type="EMBL" id="BSXW01000276">
    <property type="protein sequence ID" value="GMF17252.1"/>
    <property type="molecule type" value="Genomic_DNA"/>
</dbReference>
<dbReference type="AlphaFoldDB" id="A0A9W6WUY7"/>
<protein>
    <submittedName>
        <fullName evidence="2">Unnamed protein product</fullName>
    </submittedName>
</protein>
<dbReference type="Pfam" id="PF00098">
    <property type="entry name" value="zf-CCHC"/>
    <property type="match status" value="1"/>
</dbReference>
<dbReference type="GO" id="GO:0003676">
    <property type="term" value="F:nucleic acid binding"/>
    <property type="evidence" value="ECO:0007669"/>
    <property type="project" value="InterPro"/>
</dbReference>
<sequence>MRLLSARKKSSRTWNDHFLYLNALMSATLTSSTLVLENGVKYANPDLKLAVMAKYDPTWPDVLQQASELGSSSFRARPLKVSGSRLNAVTQGRNFYKCHEVGHIRRDCPQQKQKKDGDKESKSKWALVAHAGTSVSQSWILLIAAPVGT</sequence>
<dbReference type="OrthoDB" id="125581at2759"/>
<evidence type="ECO:0000313" key="3">
    <source>
        <dbReference type="Proteomes" id="UP001165083"/>
    </source>
</evidence>
<feature type="domain" description="CCHC-type" evidence="1">
    <location>
        <begin position="96"/>
        <end position="110"/>
    </location>
</feature>
<accession>A0A9W6WUY7</accession>